<feature type="domain" description="PPPDE" evidence="5">
    <location>
        <begin position="46"/>
        <end position="190"/>
    </location>
</feature>
<evidence type="ECO:0000256" key="2">
    <source>
        <dbReference type="ARBA" id="ARBA00022670"/>
    </source>
</evidence>
<evidence type="ECO:0000256" key="1">
    <source>
        <dbReference type="ARBA" id="ARBA00008140"/>
    </source>
</evidence>
<dbReference type="AlphaFoldDB" id="A0AAW0SWG5"/>
<dbReference type="GO" id="GO:0016579">
    <property type="term" value="P:protein deubiquitination"/>
    <property type="evidence" value="ECO:0007669"/>
    <property type="project" value="TreeGrafter"/>
</dbReference>
<evidence type="ECO:0000313" key="7">
    <source>
        <dbReference type="Proteomes" id="UP001487740"/>
    </source>
</evidence>
<keyword evidence="3" id="KW-0378">Hydrolase</keyword>
<proteinExistence type="inferred from homology"/>
<dbReference type="Proteomes" id="UP001487740">
    <property type="component" value="Unassembled WGS sequence"/>
</dbReference>
<evidence type="ECO:0000256" key="4">
    <source>
        <dbReference type="SAM" id="MobiDB-lite"/>
    </source>
</evidence>
<dbReference type="PROSITE" id="PS51858">
    <property type="entry name" value="PPPDE"/>
    <property type="match status" value="1"/>
</dbReference>
<keyword evidence="2" id="KW-0645">Protease</keyword>
<dbReference type="PANTHER" id="PTHR12378:SF80">
    <property type="entry name" value="IP06716P-RELATED"/>
    <property type="match status" value="1"/>
</dbReference>
<comment type="similarity">
    <text evidence="1">Belongs to the DeSI family.</text>
</comment>
<evidence type="ECO:0000313" key="6">
    <source>
        <dbReference type="EMBL" id="KAK8379086.1"/>
    </source>
</evidence>
<dbReference type="GO" id="GO:0101005">
    <property type="term" value="F:deubiquitinase activity"/>
    <property type="evidence" value="ECO:0007669"/>
    <property type="project" value="TreeGrafter"/>
</dbReference>
<dbReference type="PANTHER" id="PTHR12378">
    <property type="entry name" value="DESUMOYLATING ISOPEPTIDASE"/>
    <property type="match status" value="1"/>
</dbReference>
<dbReference type="Pfam" id="PF05903">
    <property type="entry name" value="Peptidase_C97"/>
    <property type="match status" value="1"/>
</dbReference>
<dbReference type="InterPro" id="IPR042266">
    <property type="entry name" value="PPPDE_sf"/>
</dbReference>
<dbReference type="SMART" id="SM01179">
    <property type="entry name" value="DUF862"/>
    <property type="match status" value="1"/>
</dbReference>
<feature type="compositionally biased region" description="Polar residues" evidence="4">
    <location>
        <begin position="219"/>
        <end position="230"/>
    </location>
</feature>
<dbReference type="EMBL" id="JARAKH010000043">
    <property type="protein sequence ID" value="KAK8379086.1"/>
    <property type="molecule type" value="Genomic_DNA"/>
</dbReference>
<name>A0AAW0SWG5_SCYPA</name>
<accession>A0AAW0SWG5</accession>
<dbReference type="Gene3D" id="3.90.1720.30">
    <property type="entry name" value="PPPDE domains"/>
    <property type="match status" value="1"/>
</dbReference>
<dbReference type="InterPro" id="IPR008580">
    <property type="entry name" value="PPPDE_dom"/>
</dbReference>
<dbReference type="GO" id="GO:0006508">
    <property type="term" value="P:proteolysis"/>
    <property type="evidence" value="ECO:0007669"/>
    <property type="project" value="UniProtKB-KW"/>
</dbReference>
<protein>
    <recommendedName>
        <fullName evidence="5">PPPDE domain-containing protein</fullName>
    </recommendedName>
</protein>
<feature type="region of interest" description="Disordered" evidence="4">
    <location>
        <begin position="199"/>
        <end position="240"/>
    </location>
</feature>
<evidence type="ECO:0000256" key="3">
    <source>
        <dbReference type="ARBA" id="ARBA00022801"/>
    </source>
</evidence>
<gene>
    <name evidence="6" type="ORF">O3P69_019127</name>
</gene>
<keyword evidence="7" id="KW-1185">Reference proteome</keyword>
<evidence type="ECO:0000259" key="5">
    <source>
        <dbReference type="PROSITE" id="PS51858"/>
    </source>
</evidence>
<comment type="caution">
    <text evidence="6">The sequence shown here is derived from an EMBL/GenBank/DDBJ whole genome shotgun (WGS) entry which is preliminary data.</text>
</comment>
<reference evidence="6 7" key="1">
    <citation type="submission" date="2023-03" db="EMBL/GenBank/DDBJ databases">
        <title>High-quality genome of Scylla paramamosain provides insights in environmental adaptation.</title>
        <authorList>
            <person name="Zhang L."/>
        </authorList>
    </citation>
    <scope>NUCLEOTIDE SEQUENCE [LARGE SCALE GENOMIC DNA]</scope>
    <source>
        <strain evidence="6">LZ_2023a</strain>
        <tissue evidence="6">Muscle</tissue>
    </source>
</reference>
<sequence>MSRYRIFSPSRATGLGTCRLPFSSCLGPAATDDGEDIAAYVNMARQPVIVNVYDMYWINEYTSSIGLGVFHSGVEIYGTEFAYGGHPFPFSGVFEITPRDAEDLGDQFKFKQSIHLGYTDFTEDDTKRIVAELGKEFRGDRYHLMNKNCNHFSSALTQILVGKEIPTWVNRLAYVSSCVPFLQRCLPREWLTPVALQQSIDHTSPPPESPLDSAIDSALDSTLSSPTDSGNGAGPVGRGKGRSISRLPQPLIHHLLRHTQGIHFSFSWFGCRVRPLVCVSSMRIRVCPSSASSEISSAFASQDLERVPRVKPSSETLSGDLECTLQSMSWECKFGCEC</sequence>
<organism evidence="6 7">
    <name type="scientific">Scylla paramamosain</name>
    <name type="common">Mud crab</name>
    <dbReference type="NCBI Taxonomy" id="85552"/>
    <lineage>
        <taxon>Eukaryota</taxon>
        <taxon>Metazoa</taxon>
        <taxon>Ecdysozoa</taxon>
        <taxon>Arthropoda</taxon>
        <taxon>Crustacea</taxon>
        <taxon>Multicrustacea</taxon>
        <taxon>Malacostraca</taxon>
        <taxon>Eumalacostraca</taxon>
        <taxon>Eucarida</taxon>
        <taxon>Decapoda</taxon>
        <taxon>Pleocyemata</taxon>
        <taxon>Brachyura</taxon>
        <taxon>Eubrachyura</taxon>
        <taxon>Portunoidea</taxon>
        <taxon>Portunidae</taxon>
        <taxon>Portuninae</taxon>
        <taxon>Scylla</taxon>
    </lineage>
</organism>